<dbReference type="InterPro" id="IPR014729">
    <property type="entry name" value="Rossmann-like_a/b/a_fold"/>
</dbReference>
<dbReference type="Proteomes" id="UP000007875">
    <property type="component" value="Unassembled WGS sequence"/>
</dbReference>
<dbReference type="Pfam" id="PF00582">
    <property type="entry name" value="Usp"/>
    <property type="match status" value="1"/>
</dbReference>
<evidence type="ECO:0000313" key="3">
    <source>
        <dbReference type="Ensembl" id="ENSCSAVP00000002775.1"/>
    </source>
</evidence>
<dbReference type="PANTHER" id="PTHR46989">
    <property type="entry name" value="USP DOMAIN-CONTAINING PROTEIN"/>
    <property type="match status" value="1"/>
</dbReference>
<accession>H2YBS7</accession>
<reference evidence="4" key="1">
    <citation type="submission" date="2003-08" db="EMBL/GenBank/DDBJ databases">
        <authorList>
            <person name="Birren B."/>
            <person name="Nusbaum C."/>
            <person name="Abebe A."/>
            <person name="Abouelleil A."/>
            <person name="Adekoya E."/>
            <person name="Ait-zahra M."/>
            <person name="Allen N."/>
            <person name="Allen T."/>
            <person name="An P."/>
            <person name="Anderson M."/>
            <person name="Anderson S."/>
            <person name="Arachchi H."/>
            <person name="Armbruster J."/>
            <person name="Bachantsang P."/>
            <person name="Baldwin J."/>
            <person name="Barry A."/>
            <person name="Bayul T."/>
            <person name="Blitshsteyn B."/>
            <person name="Bloom T."/>
            <person name="Blye J."/>
            <person name="Boguslavskiy L."/>
            <person name="Borowsky M."/>
            <person name="Boukhgalter B."/>
            <person name="Brunache A."/>
            <person name="Butler J."/>
            <person name="Calixte N."/>
            <person name="Calvo S."/>
            <person name="Camarata J."/>
            <person name="Campo K."/>
            <person name="Chang J."/>
            <person name="Cheshatsang Y."/>
            <person name="Citroen M."/>
            <person name="Collymore A."/>
            <person name="Considine T."/>
            <person name="Cook A."/>
            <person name="Cooke P."/>
            <person name="Corum B."/>
            <person name="Cuomo C."/>
            <person name="David R."/>
            <person name="Dawoe T."/>
            <person name="Degray S."/>
            <person name="Dodge S."/>
            <person name="Dooley K."/>
            <person name="Dorje P."/>
            <person name="Dorjee K."/>
            <person name="Dorris L."/>
            <person name="Duffey N."/>
            <person name="Dupes A."/>
            <person name="Elkins T."/>
            <person name="Engels R."/>
            <person name="Erickson J."/>
            <person name="Farina A."/>
            <person name="Faro S."/>
            <person name="Ferreira P."/>
            <person name="Fischer H."/>
            <person name="Fitzgerald M."/>
            <person name="Foley K."/>
            <person name="Gage D."/>
            <person name="Galagan J."/>
            <person name="Gearin G."/>
            <person name="Gnerre S."/>
            <person name="Gnirke A."/>
            <person name="Goyette A."/>
            <person name="Graham J."/>
            <person name="Grandbois E."/>
            <person name="Gyaltsen K."/>
            <person name="Hafez N."/>
            <person name="Hagopian D."/>
            <person name="Hagos B."/>
            <person name="Hall J."/>
            <person name="Hatcher B."/>
            <person name="Heller A."/>
            <person name="Higgins H."/>
            <person name="Honan T."/>
            <person name="Horn A."/>
            <person name="Houde N."/>
            <person name="Hughes L."/>
            <person name="Hulme W."/>
            <person name="Husby E."/>
            <person name="Iliev I."/>
            <person name="Jaffe D."/>
            <person name="Jones C."/>
            <person name="Kamal M."/>
            <person name="Kamat A."/>
            <person name="Kamvysselis M."/>
            <person name="Karlsson E."/>
            <person name="Kells C."/>
            <person name="Kieu A."/>
            <person name="Kisner P."/>
            <person name="Kodira C."/>
            <person name="Kulbokas E."/>
            <person name="Labutti K."/>
            <person name="Lama D."/>
            <person name="Landers T."/>
            <person name="Leger J."/>
            <person name="Levine S."/>
            <person name="Lewis D."/>
            <person name="Lewis T."/>
            <person name="Lindblad-toh K."/>
            <person name="Liu X."/>
            <person name="Lokyitsang T."/>
            <person name="Lokyitsang Y."/>
            <person name="Lucien O."/>
            <person name="Lui A."/>
            <person name="Ma L.J."/>
            <person name="Mabbitt R."/>
            <person name="Macdonald J."/>
            <person name="Maclean C."/>
            <person name="Major J."/>
            <person name="Manning J."/>
            <person name="Marabella R."/>
            <person name="Maru K."/>
            <person name="Matthews C."/>
            <person name="Mauceli E."/>
            <person name="Mccarthy M."/>
            <person name="Mcdonough S."/>
            <person name="Mcghee T."/>
            <person name="Meldrim J."/>
            <person name="Meneus L."/>
            <person name="Mesirov J."/>
            <person name="Mihalev A."/>
            <person name="Mihova T."/>
            <person name="Mikkelsen T."/>
            <person name="Mlenga V."/>
            <person name="Moru K."/>
            <person name="Mozes J."/>
            <person name="Mulrain L."/>
            <person name="Munson G."/>
            <person name="Naylor J."/>
            <person name="Newes C."/>
            <person name="Nguyen C."/>
            <person name="Nguyen N."/>
            <person name="Nguyen T."/>
            <person name="Nicol R."/>
            <person name="Nielsen C."/>
            <person name="Nizzari M."/>
            <person name="Norbu C."/>
            <person name="Norbu N."/>
            <person name="O'donnell P."/>
            <person name="Okoawo O."/>
            <person name="O'leary S."/>
            <person name="Omotosho B."/>
            <person name="O'neill K."/>
            <person name="Osman S."/>
            <person name="Parker S."/>
            <person name="Perrin D."/>
            <person name="Phunkhang P."/>
            <person name="Piqani B."/>
            <person name="Purcell S."/>
            <person name="Rachupka T."/>
            <person name="Ramasamy U."/>
            <person name="Rameau R."/>
            <person name="Ray V."/>
            <person name="Raymond C."/>
            <person name="Retta R."/>
            <person name="Richardson S."/>
            <person name="Rise C."/>
            <person name="Rodriguez J."/>
            <person name="Rogers J."/>
            <person name="Rogov P."/>
            <person name="Rutman M."/>
            <person name="Schupbach R."/>
            <person name="Seaman C."/>
            <person name="Settipalli S."/>
            <person name="Sharpe T."/>
            <person name="Sheridan J."/>
            <person name="Sherpa N."/>
            <person name="Shi J."/>
            <person name="Smirnov S."/>
            <person name="Smith C."/>
            <person name="Sougnez C."/>
            <person name="Spencer B."/>
            <person name="Stalker J."/>
            <person name="Stange-thomann N."/>
            <person name="Stavropoulos S."/>
            <person name="Stetson K."/>
            <person name="Stone C."/>
            <person name="Stone S."/>
            <person name="Stubbs M."/>
            <person name="Talamas J."/>
            <person name="Tchuinga P."/>
            <person name="Tenzing P."/>
            <person name="Tesfaye S."/>
            <person name="Theodore J."/>
            <person name="Thoulutsang Y."/>
            <person name="Topham K."/>
            <person name="Towey S."/>
            <person name="Tsamla T."/>
            <person name="Tsomo N."/>
            <person name="Vallee D."/>
            <person name="Vassiliev H."/>
            <person name="Venkataraman V."/>
            <person name="Vinson J."/>
            <person name="Vo A."/>
            <person name="Wade C."/>
            <person name="Wang S."/>
            <person name="Wangchuk T."/>
            <person name="Wangdi T."/>
            <person name="Whittaker C."/>
            <person name="Wilkinson J."/>
            <person name="Wu Y."/>
            <person name="Wyman D."/>
            <person name="Yadav S."/>
            <person name="Yang S."/>
            <person name="Yang X."/>
            <person name="Yeager S."/>
            <person name="Yee E."/>
            <person name="Young G."/>
            <person name="Zainoun J."/>
            <person name="Zembeck L."/>
            <person name="Zimmer A."/>
            <person name="Zody M."/>
            <person name="Lander E."/>
        </authorList>
    </citation>
    <scope>NUCLEOTIDE SEQUENCE [LARGE SCALE GENOMIC DNA]</scope>
</reference>
<protein>
    <recommendedName>
        <fullName evidence="2">UspA domain-containing protein</fullName>
    </recommendedName>
</protein>
<dbReference type="STRING" id="51511.ENSCSAVP00000002775"/>
<keyword evidence="4" id="KW-1185">Reference proteome</keyword>
<dbReference type="HOGENOM" id="CLU_049301_9_2_1"/>
<keyword evidence="1" id="KW-0175">Coiled coil</keyword>
<evidence type="ECO:0000259" key="2">
    <source>
        <dbReference type="Pfam" id="PF00582"/>
    </source>
</evidence>
<dbReference type="SUPFAM" id="SSF52402">
    <property type="entry name" value="Adenine nucleotide alpha hydrolases-like"/>
    <property type="match status" value="1"/>
</dbReference>
<dbReference type="InterPro" id="IPR006015">
    <property type="entry name" value="Universal_stress_UspA"/>
</dbReference>
<name>H2YBS7_CIOSA</name>
<dbReference type="Gene3D" id="3.40.50.620">
    <property type="entry name" value="HUPs"/>
    <property type="match status" value="1"/>
</dbReference>
<dbReference type="GeneTree" id="ENSGT00390000014691"/>
<dbReference type="InterPro" id="IPR006016">
    <property type="entry name" value="UspA"/>
</dbReference>
<dbReference type="AlphaFoldDB" id="H2YBS7"/>
<dbReference type="InParanoid" id="H2YBS7"/>
<evidence type="ECO:0000256" key="1">
    <source>
        <dbReference type="SAM" id="Coils"/>
    </source>
</evidence>
<dbReference type="OMA" id="ENCKRAA"/>
<dbReference type="Ensembl" id="ENSCSAVT00000002819.1">
    <property type="protein sequence ID" value="ENSCSAVP00000002775.1"/>
    <property type="gene ID" value="ENSCSAVG00000001650.1"/>
</dbReference>
<reference evidence="3" key="3">
    <citation type="submission" date="2025-09" db="UniProtKB">
        <authorList>
            <consortium name="Ensembl"/>
        </authorList>
    </citation>
    <scope>IDENTIFICATION</scope>
</reference>
<dbReference type="PANTHER" id="PTHR46989:SF3">
    <property type="entry name" value="USPA DOMAIN-CONTAINING PROTEIN"/>
    <property type="match status" value="1"/>
</dbReference>
<dbReference type="PRINTS" id="PR01438">
    <property type="entry name" value="UNVRSLSTRESS"/>
</dbReference>
<evidence type="ECO:0000313" key="4">
    <source>
        <dbReference type="Proteomes" id="UP000007875"/>
    </source>
</evidence>
<proteinExistence type="predicted"/>
<dbReference type="CDD" id="cd23659">
    <property type="entry name" value="USP_At3g01520-like"/>
    <property type="match status" value="1"/>
</dbReference>
<reference evidence="3" key="2">
    <citation type="submission" date="2025-08" db="UniProtKB">
        <authorList>
            <consortium name="Ensembl"/>
        </authorList>
    </citation>
    <scope>IDENTIFICATION</scope>
</reference>
<feature type="domain" description="UspA" evidence="2">
    <location>
        <begin position="2"/>
        <end position="150"/>
    </location>
</feature>
<feature type="coiled-coil region" evidence="1">
    <location>
        <begin position="53"/>
        <end position="80"/>
    </location>
</feature>
<sequence length="151" mass="17044">MKVLISVDGSKIAAKAFEWYFEHIHKEGNEVIICHISEQPAIPTYIFVDENVLVAYTDDIEKLREEATKKRDSLKKVYETKMEGKNVTATFLFNFTDTPVGEAIVQIANKEQCDAIIMGSRGMGIFRRTILGSVSDYVMHHAKATVMVCHS</sequence>
<organism evidence="3 4">
    <name type="scientific">Ciona savignyi</name>
    <name type="common">Pacific transparent sea squirt</name>
    <dbReference type="NCBI Taxonomy" id="51511"/>
    <lineage>
        <taxon>Eukaryota</taxon>
        <taxon>Metazoa</taxon>
        <taxon>Chordata</taxon>
        <taxon>Tunicata</taxon>
        <taxon>Ascidiacea</taxon>
        <taxon>Phlebobranchia</taxon>
        <taxon>Cionidae</taxon>
        <taxon>Ciona</taxon>
    </lineage>
</organism>